<proteinExistence type="predicted"/>
<dbReference type="CDD" id="cd00090">
    <property type="entry name" value="HTH_ARSR"/>
    <property type="match status" value="1"/>
</dbReference>
<dbReference type="InterPro" id="IPR036388">
    <property type="entry name" value="WH-like_DNA-bd_sf"/>
</dbReference>
<evidence type="ECO:0000256" key="1">
    <source>
        <dbReference type="SAM" id="MobiDB-lite"/>
    </source>
</evidence>
<keyword evidence="4" id="KW-1185">Reference proteome</keyword>
<comment type="caution">
    <text evidence="3">The sequence shown here is derived from an EMBL/GenBank/DDBJ whole genome shotgun (WGS) entry which is preliminary data.</text>
</comment>
<dbReference type="PRINTS" id="PR00778">
    <property type="entry name" value="HTHARSR"/>
</dbReference>
<dbReference type="PROSITE" id="PS50987">
    <property type="entry name" value="HTH_ARSR_2"/>
    <property type="match status" value="1"/>
</dbReference>
<dbReference type="EMBL" id="JBHTCF010000020">
    <property type="protein sequence ID" value="MFC7309314.1"/>
    <property type="molecule type" value="Genomic_DNA"/>
</dbReference>
<dbReference type="InterPro" id="IPR011991">
    <property type="entry name" value="ArsR-like_HTH"/>
</dbReference>
<dbReference type="NCBIfam" id="NF033788">
    <property type="entry name" value="HTH_metalloreg"/>
    <property type="match status" value="1"/>
</dbReference>
<name>A0ABW2JUL3_9ACTN</name>
<reference evidence="4" key="1">
    <citation type="journal article" date="2019" name="Int. J. Syst. Evol. Microbiol.">
        <title>The Global Catalogue of Microorganisms (GCM) 10K type strain sequencing project: providing services to taxonomists for standard genome sequencing and annotation.</title>
        <authorList>
            <consortium name="The Broad Institute Genomics Platform"/>
            <consortium name="The Broad Institute Genome Sequencing Center for Infectious Disease"/>
            <person name="Wu L."/>
            <person name="Ma J."/>
        </authorList>
    </citation>
    <scope>NUCLEOTIDE SEQUENCE [LARGE SCALE GENOMIC DNA]</scope>
    <source>
        <strain evidence="4">SYNS20</strain>
    </source>
</reference>
<accession>A0ABW2JUL3</accession>
<organism evidence="3 4">
    <name type="scientific">Streptomyces monticola</name>
    <dbReference type="NCBI Taxonomy" id="2666263"/>
    <lineage>
        <taxon>Bacteria</taxon>
        <taxon>Bacillati</taxon>
        <taxon>Actinomycetota</taxon>
        <taxon>Actinomycetes</taxon>
        <taxon>Kitasatosporales</taxon>
        <taxon>Streptomycetaceae</taxon>
        <taxon>Streptomyces</taxon>
    </lineage>
</organism>
<dbReference type="InterPro" id="IPR036390">
    <property type="entry name" value="WH_DNA-bd_sf"/>
</dbReference>
<dbReference type="PANTHER" id="PTHR39168">
    <property type="entry name" value="TRANSCRIPTIONAL REGULATOR-RELATED"/>
    <property type="match status" value="1"/>
</dbReference>
<dbReference type="Pfam" id="PF12840">
    <property type="entry name" value="HTH_20"/>
    <property type="match status" value="1"/>
</dbReference>
<dbReference type="InterPro" id="IPR052543">
    <property type="entry name" value="HTH_Metal-responsive_Reg"/>
</dbReference>
<dbReference type="RefSeq" id="WP_381838121.1">
    <property type="nucleotide sequence ID" value="NZ_JBHTCF010000020.1"/>
</dbReference>
<sequence length="290" mass="30888">MPNASRAAGEAGPAKGNPGRPAPRKSLRPGTAAEDSDRQGEPLKHQTDIARAAALIADPSRARILKCLADGRALPASALAGEAGVSAATASSHLAKLVEGELVTVKEQGRHRYYRLAGPDVSAALESLALIAPPLAITSLKQSNRTNALHRSRTCYDHLAGQLGVALMRTLIERGVLTGHDGIHRPKEAVRDRPSAYGRDLRYELTDEGRVLLAELGVDADRLPPRRPAIRYCVDWSEQQHHLAGGLGAVLTARLFDLGWVRWGASPRVVHLTDEGAVGLERSLGLVLAG</sequence>
<gene>
    <name evidence="3" type="ORF">ACFQVC_34535</name>
</gene>
<evidence type="ECO:0000313" key="4">
    <source>
        <dbReference type="Proteomes" id="UP001596523"/>
    </source>
</evidence>
<dbReference type="InterPro" id="IPR001845">
    <property type="entry name" value="HTH_ArsR_DNA-bd_dom"/>
</dbReference>
<dbReference type="SMART" id="SM00418">
    <property type="entry name" value="HTH_ARSR"/>
    <property type="match status" value="1"/>
</dbReference>
<evidence type="ECO:0000259" key="2">
    <source>
        <dbReference type="PROSITE" id="PS50987"/>
    </source>
</evidence>
<dbReference type="SUPFAM" id="SSF46785">
    <property type="entry name" value="Winged helix' DNA-binding domain"/>
    <property type="match status" value="1"/>
</dbReference>
<feature type="domain" description="HTH arsR-type" evidence="2">
    <location>
        <begin position="43"/>
        <end position="136"/>
    </location>
</feature>
<evidence type="ECO:0000313" key="3">
    <source>
        <dbReference type="EMBL" id="MFC7309314.1"/>
    </source>
</evidence>
<feature type="region of interest" description="Disordered" evidence="1">
    <location>
        <begin position="1"/>
        <end position="45"/>
    </location>
</feature>
<protein>
    <submittedName>
        <fullName evidence="3">ArsR/SmtB family transcription factor</fullName>
    </submittedName>
</protein>
<dbReference type="Proteomes" id="UP001596523">
    <property type="component" value="Unassembled WGS sequence"/>
</dbReference>
<dbReference type="PANTHER" id="PTHR39168:SF1">
    <property type="entry name" value="TRANSCRIPTIONAL REGULATORY PROTEIN"/>
    <property type="match status" value="1"/>
</dbReference>
<dbReference type="Gene3D" id="1.10.10.10">
    <property type="entry name" value="Winged helix-like DNA-binding domain superfamily/Winged helix DNA-binding domain"/>
    <property type="match status" value="1"/>
</dbReference>
<feature type="compositionally biased region" description="Basic and acidic residues" evidence="1">
    <location>
        <begin position="35"/>
        <end position="45"/>
    </location>
</feature>